<comment type="caution">
    <text evidence="3">The sequence shown here is derived from an EMBL/GenBank/DDBJ whole genome shotgun (WGS) entry which is preliminary data.</text>
</comment>
<dbReference type="SUPFAM" id="SSF53639">
    <property type="entry name" value="AraD/HMP-PK domain-like"/>
    <property type="match status" value="1"/>
</dbReference>
<dbReference type="SMART" id="SM01007">
    <property type="entry name" value="Aldolase_II"/>
    <property type="match status" value="1"/>
</dbReference>
<protein>
    <submittedName>
        <fullName evidence="3">Class II aldolase/adducin family protein</fullName>
    </submittedName>
</protein>
<dbReference type="InterPro" id="IPR051017">
    <property type="entry name" value="Aldolase-II_Adducin_sf"/>
</dbReference>
<dbReference type="Proteomes" id="UP001419910">
    <property type="component" value="Unassembled WGS sequence"/>
</dbReference>
<accession>A0ABU9Y8R6</accession>
<dbReference type="RefSeq" id="WP_343888446.1">
    <property type="nucleotide sequence ID" value="NZ_BAAAEH010000009.1"/>
</dbReference>
<dbReference type="PANTHER" id="PTHR10672">
    <property type="entry name" value="ADDUCIN"/>
    <property type="match status" value="1"/>
</dbReference>
<dbReference type="Gene3D" id="3.40.225.10">
    <property type="entry name" value="Class II aldolase/adducin N-terminal domain"/>
    <property type="match status" value="1"/>
</dbReference>
<keyword evidence="4" id="KW-1185">Reference proteome</keyword>
<dbReference type="PANTHER" id="PTHR10672:SF3">
    <property type="entry name" value="PROTEIN HU-LI TAI SHAO"/>
    <property type="match status" value="1"/>
</dbReference>
<proteinExistence type="inferred from homology"/>
<organism evidence="3 4">
    <name type="scientific">Sphingomonas oligophenolica</name>
    <dbReference type="NCBI Taxonomy" id="301154"/>
    <lineage>
        <taxon>Bacteria</taxon>
        <taxon>Pseudomonadati</taxon>
        <taxon>Pseudomonadota</taxon>
        <taxon>Alphaproteobacteria</taxon>
        <taxon>Sphingomonadales</taxon>
        <taxon>Sphingomonadaceae</taxon>
        <taxon>Sphingomonas</taxon>
    </lineage>
</organism>
<dbReference type="InterPro" id="IPR001303">
    <property type="entry name" value="Aldolase_II/adducin_N"/>
</dbReference>
<evidence type="ECO:0000313" key="4">
    <source>
        <dbReference type="Proteomes" id="UP001419910"/>
    </source>
</evidence>
<dbReference type="NCBIfam" id="NF005451">
    <property type="entry name" value="PRK07044.1"/>
    <property type="match status" value="1"/>
</dbReference>
<evidence type="ECO:0000256" key="1">
    <source>
        <dbReference type="ARBA" id="ARBA00037961"/>
    </source>
</evidence>
<name>A0ABU9Y8R6_9SPHN</name>
<dbReference type="InterPro" id="IPR036409">
    <property type="entry name" value="Aldolase_II/adducin_N_sf"/>
</dbReference>
<reference evidence="3 4" key="1">
    <citation type="submission" date="2024-05" db="EMBL/GenBank/DDBJ databases">
        <authorList>
            <person name="Liu Q."/>
            <person name="Xin Y.-H."/>
        </authorList>
    </citation>
    <scope>NUCLEOTIDE SEQUENCE [LARGE SCALE GENOMIC DNA]</scope>
    <source>
        <strain evidence="3 4">CGMCC 1.10181</strain>
    </source>
</reference>
<sequence>MSDLVEGSPRVAEVAEWEVRVALAALYRLVALHGWDDAIFTHISARVPGPDHHFLINPYGLFFEEITASSLVKVGTDGKVVSESPYRINPAGFTIHSAVHMARPDVTFVIHLHAAAGVAVAAQAEGLLPLSQHALIVLPNLAYHDYEGIALNLDERERIVADLGDRSSMILRNHGTLSVGGSAAEAWLHIYYLEMACQQQIDALSGGRDRLQLAPIKAQEEVRAQVLGQRGNMSALVWPGLLRRLDRHLPGYAA</sequence>
<gene>
    <name evidence="3" type="ORF">ABC974_21330</name>
</gene>
<evidence type="ECO:0000313" key="3">
    <source>
        <dbReference type="EMBL" id="MEN2792187.1"/>
    </source>
</evidence>
<evidence type="ECO:0000259" key="2">
    <source>
        <dbReference type="SMART" id="SM01007"/>
    </source>
</evidence>
<dbReference type="EMBL" id="JBDIME010000025">
    <property type="protein sequence ID" value="MEN2792187.1"/>
    <property type="molecule type" value="Genomic_DNA"/>
</dbReference>
<feature type="domain" description="Class II aldolase/adducin N-terminal" evidence="2">
    <location>
        <begin position="21"/>
        <end position="201"/>
    </location>
</feature>
<dbReference type="Pfam" id="PF00596">
    <property type="entry name" value="Aldolase_II"/>
    <property type="match status" value="1"/>
</dbReference>
<comment type="similarity">
    <text evidence="1">Belongs to the aldolase class II family.</text>
</comment>